<dbReference type="Pfam" id="PF10646">
    <property type="entry name" value="Germane"/>
    <property type="match status" value="1"/>
</dbReference>
<keyword evidence="2" id="KW-0732">Signal</keyword>
<evidence type="ECO:0000259" key="3">
    <source>
        <dbReference type="Pfam" id="PF10646"/>
    </source>
</evidence>
<accession>A0A2W1N959</accession>
<dbReference type="Proteomes" id="UP000214746">
    <property type="component" value="Unassembled WGS sequence"/>
</dbReference>
<feature type="signal peptide" evidence="2">
    <location>
        <begin position="1"/>
        <end position="19"/>
    </location>
</feature>
<evidence type="ECO:0000313" key="5">
    <source>
        <dbReference type="Proteomes" id="UP000214746"/>
    </source>
</evidence>
<organism evidence="4 5">
    <name type="scientific">Paenibacillus xerothermodurans</name>
    <dbReference type="NCBI Taxonomy" id="1977292"/>
    <lineage>
        <taxon>Bacteria</taxon>
        <taxon>Bacillati</taxon>
        <taxon>Bacillota</taxon>
        <taxon>Bacilli</taxon>
        <taxon>Bacillales</taxon>
        <taxon>Paenibacillaceae</taxon>
        <taxon>Paenibacillus</taxon>
    </lineage>
</organism>
<evidence type="ECO:0000313" key="4">
    <source>
        <dbReference type="EMBL" id="PZE20937.1"/>
    </source>
</evidence>
<dbReference type="PROSITE" id="PS51257">
    <property type="entry name" value="PROKAR_LIPOPROTEIN"/>
    <property type="match status" value="1"/>
</dbReference>
<protein>
    <recommendedName>
        <fullName evidence="3">GerMN domain-containing protein</fullName>
    </recommendedName>
</protein>
<feature type="region of interest" description="Disordered" evidence="1">
    <location>
        <begin position="25"/>
        <end position="62"/>
    </location>
</feature>
<dbReference type="AlphaFoldDB" id="A0A2W1N959"/>
<dbReference type="InterPro" id="IPR019606">
    <property type="entry name" value="GerMN"/>
</dbReference>
<sequence>MQKNTVRAILITGVIAALALSGCGQKPTSSGTVSQGSEPPVNNSQTTPPPQEKAPTSNENEPIQSKIKAYYGDEQASQLVEKEVTINFKEEKDKYTAALWTLKKAPANSGLVPLADSLGFKSAALKDKKLTLDITVSGEGRLGAAGEAMLLEAIQKTLFQFSEVEQIDILVDGKPADSLMGHMDLPHPMNRPS</sequence>
<reference evidence="4" key="1">
    <citation type="submission" date="2018-06" db="EMBL/GenBank/DDBJ databases">
        <title>Paenibacillus xerothermodurans sp. nov. an extremely dry heat resistant spore forming bacterium isolated from the soil of Cape Canaveral, Florida.</title>
        <authorList>
            <person name="Seuylemezian A."/>
            <person name="Kaur N."/>
            <person name="Patil P."/>
            <person name="Patil P."/>
            <person name="Mayilraj S."/>
            <person name="Vaishampayan P."/>
        </authorList>
    </citation>
    <scope>NUCLEOTIDE SEQUENCE [LARGE SCALE GENOMIC DNA]</scope>
    <source>
        <strain evidence="4">ATCC 27380</strain>
    </source>
</reference>
<proteinExistence type="predicted"/>
<feature type="chain" id="PRO_5039025303" description="GerMN domain-containing protein" evidence="2">
    <location>
        <begin position="20"/>
        <end position="193"/>
    </location>
</feature>
<feature type="compositionally biased region" description="Polar residues" evidence="1">
    <location>
        <begin position="26"/>
        <end position="46"/>
    </location>
</feature>
<evidence type="ECO:0000256" key="1">
    <source>
        <dbReference type="SAM" id="MobiDB-lite"/>
    </source>
</evidence>
<dbReference type="OrthoDB" id="1954033at2"/>
<evidence type="ECO:0000256" key="2">
    <source>
        <dbReference type="SAM" id="SignalP"/>
    </source>
</evidence>
<keyword evidence="5" id="KW-1185">Reference proteome</keyword>
<dbReference type="EMBL" id="NHRJ02000004">
    <property type="protein sequence ID" value="PZE20937.1"/>
    <property type="molecule type" value="Genomic_DNA"/>
</dbReference>
<comment type="caution">
    <text evidence="4">The sequence shown here is derived from an EMBL/GenBank/DDBJ whole genome shotgun (WGS) entry which is preliminary data.</text>
</comment>
<gene>
    <name evidence="4" type="ORF">CBW46_009605</name>
</gene>
<feature type="domain" description="GerMN" evidence="3">
    <location>
        <begin position="69"/>
        <end position="176"/>
    </location>
</feature>
<name>A0A2W1N959_PAEXE</name>
<dbReference type="RefSeq" id="WP_089199796.1">
    <property type="nucleotide sequence ID" value="NZ_NHRJ02000004.1"/>
</dbReference>